<keyword evidence="2" id="KW-0472">Membrane</keyword>
<name>A0AB39RDT4_9ACTN</name>
<evidence type="ECO:0000256" key="1">
    <source>
        <dbReference type="SAM" id="MobiDB-lite"/>
    </source>
</evidence>
<reference evidence="3" key="1">
    <citation type="submission" date="2024-07" db="EMBL/GenBank/DDBJ databases">
        <authorList>
            <person name="Yu S.T."/>
        </authorList>
    </citation>
    <scope>NUCLEOTIDE SEQUENCE</scope>
    <source>
        <strain evidence="3">R41</strain>
    </source>
</reference>
<gene>
    <name evidence="3" type="ORF">AB5J53_22880</name>
</gene>
<dbReference type="AlphaFoldDB" id="A0AB39RDT4"/>
<keyword evidence="2" id="KW-1133">Transmembrane helix</keyword>
<sequence length="321" mass="34571">MTEQPTNPEPLEPVAAVNPVPESVNPVPESVTPVPEFVTPVPEFVTPVPEFVTPVPEFVTPVPEPEPAKKPVRRGRIAAIAGSVLLVGAVIGGAGYTVVTVQDADRDAGAPVWKFPKAAKEDAKKTKAASELAAMLVPYEADGWSRGPDIAEFGSDAALSGGEAAALRKESISDLPRSQRRRLEKQIDKQHTKGMVMRSYLSTANASDSSAYAERAFTVSIELMQMEDKTAVRNMSTFQNEFFDALSIFRSGPKIEGHKNAKCFLPPKDKEEKLDMMICSAYEGDVLVSVTAEAAKPLNTKGVAALLREQLDRIVEPGEAV</sequence>
<feature type="transmembrane region" description="Helical" evidence="2">
    <location>
        <begin position="77"/>
        <end position="99"/>
    </location>
</feature>
<organism evidence="3">
    <name type="scientific">Streptomyces sp. R41</name>
    <dbReference type="NCBI Taxonomy" id="3238632"/>
    <lineage>
        <taxon>Bacteria</taxon>
        <taxon>Bacillati</taxon>
        <taxon>Actinomycetota</taxon>
        <taxon>Actinomycetes</taxon>
        <taxon>Kitasatosporales</taxon>
        <taxon>Streptomycetaceae</taxon>
        <taxon>Streptomyces</taxon>
    </lineage>
</organism>
<evidence type="ECO:0000256" key="2">
    <source>
        <dbReference type="SAM" id="Phobius"/>
    </source>
</evidence>
<evidence type="ECO:0000313" key="3">
    <source>
        <dbReference type="EMBL" id="XDQ54312.1"/>
    </source>
</evidence>
<dbReference type="RefSeq" id="WP_369247534.1">
    <property type="nucleotide sequence ID" value="NZ_CP163443.1"/>
</dbReference>
<accession>A0AB39RDT4</accession>
<feature type="compositionally biased region" description="Low complexity" evidence="1">
    <location>
        <begin position="12"/>
        <end position="31"/>
    </location>
</feature>
<dbReference type="EMBL" id="CP163443">
    <property type="protein sequence ID" value="XDQ54312.1"/>
    <property type="molecule type" value="Genomic_DNA"/>
</dbReference>
<feature type="region of interest" description="Disordered" evidence="1">
    <location>
        <begin position="1"/>
        <end position="31"/>
    </location>
</feature>
<protein>
    <submittedName>
        <fullName evidence="3">Uncharacterized protein</fullName>
    </submittedName>
</protein>
<keyword evidence="2" id="KW-0812">Transmembrane</keyword>
<proteinExistence type="predicted"/>